<keyword evidence="1" id="KW-1133">Transmembrane helix</keyword>
<accession>A0A6C0DC44</accession>
<evidence type="ECO:0000256" key="1">
    <source>
        <dbReference type="SAM" id="Phobius"/>
    </source>
</evidence>
<proteinExistence type="predicted"/>
<reference evidence="2" key="1">
    <citation type="journal article" date="2020" name="Nature">
        <title>Giant virus diversity and host interactions through global metagenomics.</title>
        <authorList>
            <person name="Schulz F."/>
            <person name="Roux S."/>
            <person name="Paez-Espino D."/>
            <person name="Jungbluth S."/>
            <person name="Walsh D.A."/>
            <person name="Denef V.J."/>
            <person name="McMahon K.D."/>
            <person name="Konstantinidis K.T."/>
            <person name="Eloe-Fadrosh E.A."/>
            <person name="Kyrpides N.C."/>
            <person name="Woyke T."/>
        </authorList>
    </citation>
    <scope>NUCLEOTIDE SEQUENCE</scope>
    <source>
        <strain evidence="2">GVMAG-M-3300023174-141</strain>
    </source>
</reference>
<dbReference type="EMBL" id="MN739586">
    <property type="protein sequence ID" value="QHT14576.1"/>
    <property type="molecule type" value="Genomic_DNA"/>
</dbReference>
<organism evidence="2">
    <name type="scientific">viral metagenome</name>
    <dbReference type="NCBI Taxonomy" id="1070528"/>
    <lineage>
        <taxon>unclassified sequences</taxon>
        <taxon>metagenomes</taxon>
        <taxon>organismal metagenomes</taxon>
    </lineage>
</organism>
<feature type="transmembrane region" description="Helical" evidence="1">
    <location>
        <begin position="5"/>
        <end position="22"/>
    </location>
</feature>
<keyword evidence="1" id="KW-0812">Transmembrane</keyword>
<protein>
    <recommendedName>
        <fullName evidence="3">Lectin/glucanase superfamily protein</fullName>
    </recommendedName>
</protein>
<keyword evidence="1" id="KW-0472">Membrane</keyword>
<evidence type="ECO:0000313" key="2">
    <source>
        <dbReference type="EMBL" id="QHT14576.1"/>
    </source>
</evidence>
<sequence>MIGIIVFSLVIVTIYLIFYVIYPPAENDDLLPKMAPLNAKKDVGLPDVVQKKLLGSNGCTVMGYFILKDGDRTTKMSQPYLPLMQIANNWYLEISPAPAGKDRTSARLRIQTNKSGTLKDEIVDLPPISKQKWTFIAVLREGRRFDIIYDNRIVASHRLEHYPVVITSPLSVGSLGLNGSVIHVIINGKRLSPNEVESERVSHVDTNNMILEANPINLSLPKFEWLAACPPGLPCDPVTKPPKNNLVEWNSPYA</sequence>
<dbReference type="AlphaFoldDB" id="A0A6C0DC44"/>
<name>A0A6C0DC44_9ZZZZ</name>
<evidence type="ECO:0008006" key="3">
    <source>
        <dbReference type="Google" id="ProtNLM"/>
    </source>
</evidence>